<dbReference type="Pfam" id="PF13966">
    <property type="entry name" value="zf-RVT"/>
    <property type="match status" value="1"/>
</dbReference>
<dbReference type="Proteomes" id="UP001293254">
    <property type="component" value="Unassembled WGS sequence"/>
</dbReference>
<reference evidence="2" key="1">
    <citation type="submission" date="2020-06" db="EMBL/GenBank/DDBJ databases">
        <authorList>
            <person name="Li T."/>
            <person name="Hu X."/>
            <person name="Zhang T."/>
            <person name="Song X."/>
            <person name="Zhang H."/>
            <person name="Dai N."/>
            <person name="Sheng W."/>
            <person name="Hou X."/>
            <person name="Wei L."/>
        </authorList>
    </citation>
    <scope>NUCLEOTIDE SEQUENCE</scope>
    <source>
        <strain evidence="2">3651</strain>
        <tissue evidence="2">Leaf</tissue>
    </source>
</reference>
<keyword evidence="3" id="KW-1185">Reference proteome</keyword>
<sequence length="191" mass="21032">MFSAFSSPAGSTTRRVYLQGSTGFEDLGGAEVEQRQSGAEGDINEHPACGTWPGKACGLHGRGYTQSSRARGQHWGPRGERVVKLTLITATRKRGHGSAMAMTDWNFLWKSRVPPKVRLFAWRCGHNPLPMLQNLSRRRVATDTTCSCCSLGTEDMHTNSSRAHSLVSCGHCRACQQLLFLRRGMMILHGS</sequence>
<evidence type="ECO:0000313" key="2">
    <source>
        <dbReference type="EMBL" id="KAK4415857.1"/>
    </source>
</evidence>
<protein>
    <recommendedName>
        <fullName evidence="1">Reverse transcriptase zinc-binding domain-containing protein</fullName>
    </recommendedName>
</protein>
<evidence type="ECO:0000259" key="1">
    <source>
        <dbReference type="Pfam" id="PF13966"/>
    </source>
</evidence>
<dbReference type="AlphaFoldDB" id="A0AAE1XQN7"/>
<name>A0AAE1XQN7_9LAMI</name>
<organism evidence="2 3">
    <name type="scientific">Sesamum alatum</name>
    <dbReference type="NCBI Taxonomy" id="300844"/>
    <lineage>
        <taxon>Eukaryota</taxon>
        <taxon>Viridiplantae</taxon>
        <taxon>Streptophyta</taxon>
        <taxon>Embryophyta</taxon>
        <taxon>Tracheophyta</taxon>
        <taxon>Spermatophyta</taxon>
        <taxon>Magnoliopsida</taxon>
        <taxon>eudicotyledons</taxon>
        <taxon>Gunneridae</taxon>
        <taxon>Pentapetalae</taxon>
        <taxon>asterids</taxon>
        <taxon>lamiids</taxon>
        <taxon>Lamiales</taxon>
        <taxon>Pedaliaceae</taxon>
        <taxon>Sesamum</taxon>
    </lineage>
</organism>
<comment type="caution">
    <text evidence="2">The sequence shown here is derived from an EMBL/GenBank/DDBJ whole genome shotgun (WGS) entry which is preliminary data.</text>
</comment>
<dbReference type="InterPro" id="IPR026960">
    <property type="entry name" value="RVT-Znf"/>
</dbReference>
<gene>
    <name evidence="2" type="ORF">Salat_2693100</name>
</gene>
<feature type="domain" description="Reverse transcriptase zinc-binding" evidence="1">
    <location>
        <begin position="103"/>
        <end position="157"/>
    </location>
</feature>
<evidence type="ECO:0000313" key="3">
    <source>
        <dbReference type="Proteomes" id="UP001293254"/>
    </source>
</evidence>
<proteinExistence type="predicted"/>
<accession>A0AAE1XQN7</accession>
<reference evidence="2" key="2">
    <citation type="journal article" date="2024" name="Plant">
        <title>Genomic evolution and insights into agronomic trait innovations of Sesamum species.</title>
        <authorList>
            <person name="Miao H."/>
            <person name="Wang L."/>
            <person name="Qu L."/>
            <person name="Liu H."/>
            <person name="Sun Y."/>
            <person name="Le M."/>
            <person name="Wang Q."/>
            <person name="Wei S."/>
            <person name="Zheng Y."/>
            <person name="Lin W."/>
            <person name="Duan Y."/>
            <person name="Cao H."/>
            <person name="Xiong S."/>
            <person name="Wang X."/>
            <person name="Wei L."/>
            <person name="Li C."/>
            <person name="Ma Q."/>
            <person name="Ju M."/>
            <person name="Zhao R."/>
            <person name="Li G."/>
            <person name="Mu C."/>
            <person name="Tian Q."/>
            <person name="Mei H."/>
            <person name="Zhang T."/>
            <person name="Gao T."/>
            <person name="Zhang H."/>
        </authorList>
    </citation>
    <scope>NUCLEOTIDE SEQUENCE</scope>
    <source>
        <strain evidence="2">3651</strain>
    </source>
</reference>
<dbReference type="EMBL" id="JACGWO010000011">
    <property type="protein sequence ID" value="KAK4415857.1"/>
    <property type="molecule type" value="Genomic_DNA"/>
</dbReference>